<dbReference type="EMBL" id="CP061079">
    <property type="protein sequence ID" value="QNR48133.1"/>
    <property type="molecule type" value="Genomic_DNA"/>
</dbReference>
<dbReference type="Proteomes" id="UP000516316">
    <property type="component" value="Chromosome"/>
</dbReference>
<accession>A0AAQ0ARL6</accession>
<proteinExistence type="predicted"/>
<evidence type="ECO:0000313" key="1">
    <source>
        <dbReference type="EMBL" id="QNR48133.1"/>
    </source>
</evidence>
<dbReference type="GeneID" id="61647926"/>
<name>A0AAQ0ARL6_9PSED</name>
<organism evidence="1 2">
    <name type="scientific">Pseudomonas chlororaphis</name>
    <dbReference type="NCBI Taxonomy" id="587753"/>
    <lineage>
        <taxon>Bacteria</taxon>
        <taxon>Pseudomonadati</taxon>
        <taxon>Pseudomonadota</taxon>
        <taxon>Gammaproteobacteria</taxon>
        <taxon>Pseudomonadales</taxon>
        <taxon>Pseudomonadaceae</taxon>
        <taxon>Pseudomonas</taxon>
    </lineage>
</organism>
<reference evidence="1 2" key="1">
    <citation type="submission" date="2020-09" db="EMBL/GenBank/DDBJ databases">
        <title>The Genome Sequence of Pseudomonas chlororaphis strain Qlu-1 - A phenazine-derivative-producing strain.</title>
        <authorList>
            <person name="Li L."/>
            <person name="Liu K."/>
        </authorList>
    </citation>
    <scope>NUCLEOTIDE SEQUENCE [LARGE SCALE GENOMIC DNA]</scope>
    <source>
        <strain evidence="2">qlu-1</strain>
    </source>
</reference>
<dbReference type="AlphaFoldDB" id="A0AAQ0ARL6"/>
<sequence length="87" mass="10110">MKFNDVLFSESERFSIGIEEDSGKFYVSIPVSNRMIDYEEYFEIDKTSFDLYINNPTSALSFVERCRKREVDNLLIIQPGIDRGVAT</sequence>
<gene>
    <name evidence="1" type="ORF">HLB40_01140</name>
</gene>
<evidence type="ECO:0000313" key="2">
    <source>
        <dbReference type="Proteomes" id="UP000516316"/>
    </source>
</evidence>
<dbReference type="RefSeq" id="WP_080577998.1">
    <property type="nucleotide sequence ID" value="NZ_CP025309.1"/>
</dbReference>
<protein>
    <submittedName>
        <fullName evidence="1">Uncharacterized protein</fullName>
    </submittedName>
</protein>